<proteinExistence type="predicted"/>
<keyword evidence="2" id="KW-1185">Reference proteome</keyword>
<dbReference type="EC" id="2.1.1.297" evidence="1"/>
<keyword evidence="1" id="KW-0489">Methyltransferase</keyword>
<dbReference type="EMBL" id="AKCV02000011">
    <property type="protein sequence ID" value="TMS59157.1"/>
    <property type="molecule type" value="Genomic_DNA"/>
</dbReference>
<comment type="caution">
    <text evidence="1">The sequence shown here is derived from an EMBL/GenBank/DDBJ whole genome shotgun (WGS) entry which is preliminary data.</text>
</comment>
<reference evidence="1" key="1">
    <citation type="submission" date="2019-05" db="EMBL/GenBank/DDBJ databases">
        <title>Revised genome assembly of Burkholderiaceae (previously Ralstonia) sp. PBA.</title>
        <authorList>
            <person name="Gan H.M."/>
        </authorList>
    </citation>
    <scope>NUCLEOTIDE SEQUENCE</scope>
    <source>
        <strain evidence="1">PBA</strain>
    </source>
</reference>
<name>A0ACD3SS95_9BURK</name>
<sequence length="294" mass="31255">MPALPPPPDAPCTISTLLQYAVKAGLPALEARMLLTFCSGLSRTALITQDQTTPSEAVRTAFLQRVARRQQGEPMAYLLGEREFFGRMFAVSPAVLIPRPDTETLVEWSLDVLRDEETPAVLELGTGSGIIAVTIALERPDAHVLATDVSAAALAVARQNAADLSADNTTFATSDWYAAIEPKARYQLIVSNPPYIAADDSHLREGDLRFEPAGALTDHACGLSALRTIVSGAPARLAPGGWLLVEHGYDQGEAVRGLFQAAGFAEVTTRRDLAGQERCTGGYWPGNTASAGPA</sequence>
<protein>
    <submittedName>
        <fullName evidence="1">Peptide chain release factor N(5)-glutamine methyltransferase</fullName>
        <ecNumber evidence="1">2.1.1.297</ecNumber>
    </submittedName>
</protein>
<evidence type="ECO:0000313" key="1">
    <source>
        <dbReference type="EMBL" id="TMS59157.1"/>
    </source>
</evidence>
<keyword evidence="1" id="KW-0808">Transferase</keyword>
<accession>A0ACD3SS95</accession>
<dbReference type="Proteomes" id="UP000004277">
    <property type="component" value="Unassembled WGS sequence"/>
</dbReference>
<organism evidence="1 2">
    <name type="scientific">Imbroritus primus</name>
    <dbReference type="NCBI Taxonomy" id="3058603"/>
    <lineage>
        <taxon>Bacteria</taxon>
        <taxon>Pseudomonadati</taxon>
        <taxon>Pseudomonadota</taxon>
        <taxon>Betaproteobacteria</taxon>
        <taxon>Burkholderiales</taxon>
        <taxon>Burkholderiaceae</taxon>
        <taxon>Imbroritus</taxon>
    </lineage>
</organism>
<gene>
    <name evidence="1" type="primary">prmC</name>
    <name evidence="1" type="ORF">MW7_002975</name>
</gene>
<evidence type="ECO:0000313" key="2">
    <source>
        <dbReference type="Proteomes" id="UP000004277"/>
    </source>
</evidence>